<sequence>MASDPSSAVPSEMKLLDFNKAGESLLNAIQHERESWGKKDADLLIGPLKDVYARAVANLRSTIGQSKQLPLFEDKIRDRVRKVREAMDSIGREQEVTLEFLLWTAIQTELVRLLHILILLPHNRPMESLKFTDFVDTYGTQYVHQGIDELVRTYVDVQHQVSVFLETVVGEWLDSDTMQ</sequence>
<dbReference type="Proteomes" id="UP001437256">
    <property type="component" value="Unassembled WGS sequence"/>
</dbReference>
<organism evidence="1 2">
    <name type="scientific">Marasmius tenuissimus</name>
    <dbReference type="NCBI Taxonomy" id="585030"/>
    <lineage>
        <taxon>Eukaryota</taxon>
        <taxon>Fungi</taxon>
        <taxon>Dikarya</taxon>
        <taxon>Basidiomycota</taxon>
        <taxon>Agaricomycotina</taxon>
        <taxon>Agaricomycetes</taxon>
        <taxon>Agaricomycetidae</taxon>
        <taxon>Agaricales</taxon>
        <taxon>Marasmiineae</taxon>
        <taxon>Marasmiaceae</taxon>
        <taxon>Marasmius</taxon>
    </lineage>
</organism>
<keyword evidence="2" id="KW-1185">Reference proteome</keyword>
<protein>
    <submittedName>
        <fullName evidence="1">Uncharacterized protein</fullName>
    </submittedName>
</protein>
<evidence type="ECO:0000313" key="1">
    <source>
        <dbReference type="EMBL" id="KAL0068956.1"/>
    </source>
</evidence>
<dbReference type="EMBL" id="JBBXMP010000015">
    <property type="protein sequence ID" value="KAL0068956.1"/>
    <property type="molecule type" value="Genomic_DNA"/>
</dbReference>
<comment type="caution">
    <text evidence="1">The sequence shown here is derived from an EMBL/GenBank/DDBJ whole genome shotgun (WGS) entry which is preliminary data.</text>
</comment>
<evidence type="ECO:0000313" key="2">
    <source>
        <dbReference type="Proteomes" id="UP001437256"/>
    </source>
</evidence>
<proteinExistence type="predicted"/>
<accession>A0ABR3A6J0</accession>
<reference evidence="1 2" key="1">
    <citation type="submission" date="2024-05" db="EMBL/GenBank/DDBJ databases">
        <title>A draft genome resource for the thread blight pathogen Marasmius tenuissimus strain MS-2.</title>
        <authorList>
            <person name="Yulfo-Soto G.E."/>
            <person name="Baruah I.K."/>
            <person name="Amoako-Attah I."/>
            <person name="Bukari Y."/>
            <person name="Meinhardt L.W."/>
            <person name="Bailey B.A."/>
            <person name="Cohen S.P."/>
        </authorList>
    </citation>
    <scope>NUCLEOTIDE SEQUENCE [LARGE SCALE GENOMIC DNA]</scope>
    <source>
        <strain evidence="1 2">MS-2</strain>
    </source>
</reference>
<name>A0ABR3A6J0_9AGAR</name>
<gene>
    <name evidence="1" type="ORF">AAF712_003949</name>
</gene>